<accession>A0A5C5Y8U0</accession>
<dbReference type="InterPro" id="IPR002781">
    <property type="entry name" value="TM_pro_TauE-like"/>
</dbReference>
<feature type="transmembrane region" description="Helical" evidence="8">
    <location>
        <begin position="161"/>
        <end position="178"/>
    </location>
</feature>
<evidence type="ECO:0000256" key="5">
    <source>
        <dbReference type="ARBA" id="ARBA00022692"/>
    </source>
</evidence>
<evidence type="ECO:0000256" key="2">
    <source>
        <dbReference type="ARBA" id="ARBA00009142"/>
    </source>
</evidence>
<proteinExistence type="inferred from homology"/>
<feature type="transmembrane region" description="Helical" evidence="8">
    <location>
        <begin position="136"/>
        <end position="155"/>
    </location>
</feature>
<comment type="subcellular location">
    <subcellularLocation>
        <location evidence="1 8">Cell membrane</location>
        <topology evidence="1 8">Multi-pass membrane protein</topology>
    </subcellularLocation>
</comment>
<keyword evidence="3" id="KW-0813">Transport</keyword>
<comment type="caution">
    <text evidence="10">The sequence shown here is derived from an EMBL/GenBank/DDBJ whole genome shotgun (WGS) entry which is preliminary data.</text>
</comment>
<name>A0A5C5Y8U0_9PLAN</name>
<feature type="transmembrane region" description="Helical" evidence="8">
    <location>
        <begin position="250"/>
        <end position="268"/>
    </location>
</feature>
<feature type="transmembrane region" description="Helical" evidence="8">
    <location>
        <begin position="304"/>
        <end position="323"/>
    </location>
</feature>
<dbReference type="Pfam" id="PF01925">
    <property type="entry name" value="TauE"/>
    <property type="match status" value="1"/>
</dbReference>
<keyword evidence="4 8" id="KW-1003">Cell membrane</keyword>
<evidence type="ECO:0000313" key="10">
    <source>
        <dbReference type="EMBL" id="TWT71760.1"/>
    </source>
</evidence>
<keyword evidence="9" id="KW-0732">Signal</keyword>
<reference evidence="10 11" key="1">
    <citation type="submission" date="2019-02" db="EMBL/GenBank/DDBJ databases">
        <title>Deep-cultivation of Planctomycetes and their phenomic and genomic characterization uncovers novel biology.</title>
        <authorList>
            <person name="Wiegand S."/>
            <person name="Jogler M."/>
            <person name="Boedeker C."/>
            <person name="Pinto D."/>
            <person name="Vollmers J."/>
            <person name="Rivas-Marin E."/>
            <person name="Kohn T."/>
            <person name="Peeters S.H."/>
            <person name="Heuer A."/>
            <person name="Rast P."/>
            <person name="Oberbeckmann S."/>
            <person name="Bunk B."/>
            <person name="Jeske O."/>
            <person name="Meyerdierks A."/>
            <person name="Storesund J.E."/>
            <person name="Kallscheuer N."/>
            <person name="Luecker S."/>
            <person name="Lage O.M."/>
            <person name="Pohl T."/>
            <person name="Merkel B.J."/>
            <person name="Hornburger P."/>
            <person name="Mueller R.-W."/>
            <person name="Bruemmer F."/>
            <person name="Labrenz M."/>
            <person name="Spormann A.M."/>
            <person name="Op Den Camp H."/>
            <person name="Overmann J."/>
            <person name="Amann R."/>
            <person name="Jetten M.S.M."/>
            <person name="Mascher T."/>
            <person name="Medema M.H."/>
            <person name="Devos D.P."/>
            <person name="Kaster A.-K."/>
            <person name="Ovreas L."/>
            <person name="Rohde M."/>
            <person name="Galperin M.Y."/>
            <person name="Jogler C."/>
        </authorList>
    </citation>
    <scope>NUCLEOTIDE SEQUENCE [LARGE SCALE GENOMIC DNA]</scope>
    <source>
        <strain evidence="10 11">Pan14r</strain>
    </source>
</reference>
<dbReference type="AlphaFoldDB" id="A0A5C5Y8U0"/>
<feature type="transmembrane region" description="Helical" evidence="8">
    <location>
        <begin position="280"/>
        <end position="298"/>
    </location>
</feature>
<keyword evidence="7 8" id="KW-0472">Membrane</keyword>
<dbReference type="EMBL" id="SJPL01000001">
    <property type="protein sequence ID" value="TWT71760.1"/>
    <property type="molecule type" value="Genomic_DNA"/>
</dbReference>
<gene>
    <name evidence="10" type="ORF">Pan14r_40760</name>
</gene>
<evidence type="ECO:0000256" key="6">
    <source>
        <dbReference type="ARBA" id="ARBA00022989"/>
    </source>
</evidence>
<protein>
    <recommendedName>
        <fullName evidence="8">Probable membrane transporter protein</fullName>
    </recommendedName>
</protein>
<evidence type="ECO:0000256" key="3">
    <source>
        <dbReference type="ARBA" id="ARBA00022448"/>
    </source>
</evidence>
<feature type="transmembrane region" description="Helical" evidence="8">
    <location>
        <begin position="215"/>
        <end position="238"/>
    </location>
</feature>
<dbReference type="Proteomes" id="UP000317238">
    <property type="component" value="Unassembled WGS sequence"/>
</dbReference>
<dbReference type="PANTHER" id="PTHR30269:SF37">
    <property type="entry name" value="MEMBRANE TRANSPORTER PROTEIN"/>
    <property type="match status" value="1"/>
</dbReference>
<evidence type="ECO:0000256" key="1">
    <source>
        <dbReference type="ARBA" id="ARBA00004651"/>
    </source>
</evidence>
<dbReference type="PANTHER" id="PTHR30269">
    <property type="entry name" value="TRANSMEMBRANE PROTEIN YFCA"/>
    <property type="match status" value="1"/>
</dbReference>
<feature type="transmembrane region" description="Helical" evidence="8">
    <location>
        <begin position="61"/>
        <end position="80"/>
    </location>
</feature>
<evidence type="ECO:0000256" key="7">
    <source>
        <dbReference type="ARBA" id="ARBA00023136"/>
    </source>
</evidence>
<comment type="similarity">
    <text evidence="2 8">Belongs to the 4-toluene sulfonate uptake permease (TSUP) (TC 2.A.102) family.</text>
</comment>
<evidence type="ECO:0000256" key="4">
    <source>
        <dbReference type="ARBA" id="ARBA00022475"/>
    </source>
</evidence>
<dbReference type="InterPro" id="IPR052017">
    <property type="entry name" value="TSUP"/>
</dbReference>
<keyword evidence="11" id="KW-1185">Reference proteome</keyword>
<organism evidence="10 11">
    <name type="scientific">Crateriforma conspicua</name>
    <dbReference type="NCBI Taxonomy" id="2527996"/>
    <lineage>
        <taxon>Bacteria</taxon>
        <taxon>Pseudomonadati</taxon>
        <taxon>Planctomycetota</taxon>
        <taxon>Planctomycetia</taxon>
        <taxon>Planctomycetales</taxon>
        <taxon>Planctomycetaceae</taxon>
        <taxon>Crateriforma</taxon>
    </lineage>
</organism>
<feature type="transmembrane region" description="Helical" evidence="8">
    <location>
        <begin position="87"/>
        <end position="103"/>
    </location>
</feature>
<feature type="chain" id="PRO_5022661774" description="Probable membrane transporter protein" evidence="9">
    <location>
        <begin position="30"/>
        <end position="327"/>
    </location>
</feature>
<evidence type="ECO:0000256" key="8">
    <source>
        <dbReference type="RuleBase" id="RU363041"/>
    </source>
</evidence>
<keyword evidence="6 8" id="KW-1133">Transmembrane helix</keyword>
<evidence type="ECO:0000313" key="11">
    <source>
        <dbReference type="Proteomes" id="UP000317238"/>
    </source>
</evidence>
<sequence length="327" mass="34016" precursor="true">MNTMTSIFRTLLALVMVMIATCGATALQADDPTSAGTLMTTSAVSGEAGISDPMDNADPNGIGHGWAMLIAVVALIAFAAGFVHSGIGFGFGIVAIGLMPLVIDARQTHLLVSLCAVPVQMGTVWAYRKGVVWRPLLFALAGALVGLPLGLWLFHSINLDWLTRGTGVALLLMIGYSFHNRKASRNRADLAVQESADGSSDVASDRKDAGGATGIGVASGFLMGAVTMPGPPVVAYALQRDWDQEQFKAFVNQFLLALSVFKILGLLVSTEISRQSTIEALLLIPAALLGIAVGKRFSTRLSAGGFRSMVAAGLAFVAVLLIAKGAG</sequence>
<keyword evidence="5 8" id="KW-0812">Transmembrane</keyword>
<dbReference type="GO" id="GO:0005886">
    <property type="term" value="C:plasma membrane"/>
    <property type="evidence" value="ECO:0007669"/>
    <property type="project" value="UniProtKB-SubCell"/>
</dbReference>
<evidence type="ECO:0000256" key="9">
    <source>
        <dbReference type="SAM" id="SignalP"/>
    </source>
</evidence>
<feature type="signal peptide" evidence="9">
    <location>
        <begin position="1"/>
        <end position="29"/>
    </location>
</feature>